<proteinExistence type="predicted"/>
<evidence type="ECO:0000256" key="1">
    <source>
        <dbReference type="SAM" id="MobiDB-lite"/>
    </source>
</evidence>
<sequence length="57" mass="6553">MEDRPLRSLLPQSLEGSQESKSPHRTVYTGHLTVYTRLPSHVAPVQVQKRWLEDAVK</sequence>
<organism evidence="2 3">
    <name type="scientific">Saguinus oedipus</name>
    <name type="common">Cotton-top tamarin</name>
    <name type="synonym">Oedipomidas oedipus</name>
    <dbReference type="NCBI Taxonomy" id="9490"/>
    <lineage>
        <taxon>Eukaryota</taxon>
        <taxon>Metazoa</taxon>
        <taxon>Chordata</taxon>
        <taxon>Craniata</taxon>
        <taxon>Vertebrata</taxon>
        <taxon>Euteleostomi</taxon>
        <taxon>Mammalia</taxon>
        <taxon>Eutheria</taxon>
        <taxon>Euarchontoglires</taxon>
        <taxon>Primates</taxon>
        <taxon>Haplorrhini</taxon>
        <taxon>Platyrrhini</taxon>
        <taxon>Cebidae</taxon>
        <taxon>Callitrichinae</taxon>
        <taxon>Saguinus</taxon>
    </lineage>
</organism>
<accession>A0ABQ9V2B3</accession>
<protein>
    <submittedName>
        <fullName evidence="2">Uncharacterized protein</fullName>
    </submittedName>
</protein>
<name>A0ABQ9V2B3_SAGOE</name>
<feature type="region of interest" description="Disordered" evidence="1">
    <location>
        <begin position="1"/>
        <end position="24"/>
    </location>
</feature>
<dbReference type="Proteomes" id="UP001266305">
    <property type="component" value="Unassembled WGS sequence"/>
</dbReference>
<feature type="compositionally biased region" description="Polar residues" evidence="1">
    <location>
        <begin position="10"/>
        <end position="20"/>
    </location>
</feature>
<evidence type="ECO:0000313" key="3">
    <source>
        <dbReference type="Proteomes" id="UP001266305"/>
    </source>
</evidence>
<reference evidence="2 3" key="1">
    <citation type="submission" date="2023-05" db="EMBL/GenBank/DDBJ databases">
        <title>B98-5 Cell Line De Novo Hybrid Assembly: An Optical Mapping Approach.</title>
        <authorList>
            <person name="Kananen K."/>
            <person name="Auerbach J.A."/>
            <person name="Kautto E."/>
            <person name="Blachly J.S."/>
        </authorList>
    </citation>
    <scope>NUCLEOTIDE SEQUENCE [LARGE SCALE GENOMIC DNA]</scope>
    <source>
        <strain evidence="2">B95-8</strain>
        <tissue evidence="2">Cell line</tissue>
    </source>
</reference>
<gene>
    <name evidence="2" type="ORF">P7K49_017374</name>
</gene>
<evidence type="ECO:0000313" key="2">
    <source>
        <dbReference type="EMBL" id="KAK2103518.1"/>
    </source>
</evidence>
<dbReference type="EMBL" id="JASSZA010000008">
    <property type="protein sequence ID" value="KAK2103518.1"/>
    <property type="molecule type" value="Genomic_DNA"/>
</dbReference>
<comment type="caution">
    <text evidence="2">The sequence shown here is derived from an EMBL/GenBank/DDBJ whole genome shotgun (WGS) entry which is preliminary data.</text>
</comment>
<keyword evidence="3" id="KW-1185">Reference proteome</keyword>